<dbReference type="AlphaFoldDB" id="A0A1E1WY92"/>
<evidence type="ECO:0000256" key="1">
    <source>
        <dbReference type="SAM" id="SignalP"/>
    </source>
</evidence>
<feature type="signal peptide" evidence="1">
    <location>
        <begin position="1"/>
        <end position="16"/>
    </location>
</feature>
<reference evidence="2" key="1">
    <citation type="journal article" date="2017" name="Front. Cell. Infect. Microbiol.">
        <title>The Distinct Transcriptional Response of the Midgut of Amblyomma sculptum and Amblyomma aureolatum Ticks to Rickettsia rickettsii Correlates to Their Differences in Susceptibility to Infection.</title>
        <authorList>
            <person name="Martins L.A."/>
            <person name="Galletti M.F.B.M."/>
            <person name="Ribeiro J.M."/>
            <person name="Fujita A."/>
            <person name="Costa F.B."/>
            <person name="Labruna M.B."/>
            <person name="Daffre S."/>
            <person name="Fogaca A.C."/>
        </authorList>
    </citation>
    <scope>NUCLEOTIDE SEQUENCE</scope>
</reference>
<dbReference type="InterPro" id="IPR001611">
    <property type="entry name" value="Leu-rich_rpt"/>
</dbReference>
<dbReference type="InterPro" id="IPR032675">
    <property type="entry name" value="LRR_dom_sf"/>
</dbReference>
<name>A0A1E1WY92_9ACAR</name>
<protein>
    <submittedName>
        <fullName evidence="2">Putative membrane glycoprotein lig-1</fullName>
    </submittedName>
</protein>
<dbReference type="SUPFAM" id="SSF52058">
    <property type="entry name" value="L domain-like"/>
    <property type="match status" value="1"/>
</dbReference>
<evidence type="ECO:0000313" key="2">
    <source>
        <dbReference type="EMBL" id="JAT91746.1"/>
    </source>
</evidence>
<proteinExistence type="evidence at transcript level"/>
<sequence length="200" mass="21950">LGVCALLLVILGACQGRHVFQDCPSTSIIHPCRCTSTILGIRVICTAVANEDALRSLLGYLSNYEMNALTLHNINFPVTPDLFSRLHVVTVKITESQFRMQSSSKWGPKAIASRVEDLDVRQSTLDLGNNNLAVMKDLRRVFVDASNITILKKSWFDGLNQLTMFTIGNTHLGGLEDRALAGLNEVHSISLTADGLKSLR</sequence>
<feature type="non-terminal residue" evidence="2">
    <location>
        <position position="1"/>
    </location>
</feature>
<feature type="non-terminal residue" evidence="2">
    <location>
        <position position="200"/>
    </location>
</feature>
<organism evidence="2">
    <name type="scientific">Amblyomma aureolatum</name>
    <dbReference type="NCBI Taxonomy" id="187763"/>
    <lineage>
        <taxon>Eukaryota</taxon>
        <taxon>Metazoa</taxon>
        <taxon>Ecdysozoa</taxon>
        <taxon>Arthropoda</taxon>
        <taxon>Chelicerata</taxon>
        <taxon>Arachnida</taxon>
        <taxon>Acari</taxon>
        <taxon>Parasitiformes</taxon>
        <taxon>Ixodida</taxon>
        <taxon>Ixodoidea</taxon>
        <taxon>Ixodidae</taxon>
        <taxon>Amblyomminae</taxon>
        <taxon>Amblyomma</taxon>
    </lineage>
</organism>
<feature type="chain" id="PRO_5009115738" evidence="1">
    <location>
        <begin position="17"/>
        <end position="200"/>
    </location>
</feature>
<dbReference type="EMBL" id="GFAC01007442">
    <property type="protein sequence ID" value="JAT91746.1"/>
    <property type="molecule type" value="mRNA"/>
</dbReference>
<keyword evidence="1" id="KW-0732">Signal</keyword>
<dbReference type="Pfam" id="PF13855">
    <property type="entry name" value="LRR_8"/>
    <property type="match status" value="1"/>
</dbReference>
<dbReference type="Gene3D" id="3.80.10.10">
    <property type="entry name" value="Ribonuclease Inhibitor"/>
    <property type="match status" value="1"/>
</dbReference>
<accession>A0A1E1WY92</accession>